<feature type="domain" description="Antitoxin SocA-like Panacea" evidence="1">
    <location>
        <begin position="27"/>
        <end position="120"/>
    </location>
</feature>
<evidence type="ECO:0000313" key="2">
    <source>
        <dbReference type="EMBL" id="PRY31045.1"/>
    </source>
</evidence>
<dbReference type="Pfam" id="PF13274">
    <property type="entry name" value="SocA_Panacea"/>
    <property type="match status" value="1"/>
</dbReference>
<proteinExistence type="predicted"/>
<dbReference type="AlphaFoldDB" id="A0A2T0SC92"/>
<evidence type="ECO:0000259" key="1">
    <source>
        <dbReference type="Pfam" id="PF13274"/>
    </source>
</evidence>
<organism evidence="2 3">
    <name type="scientific">Spirosoma oryzae</name>
    <dbReference type="NCBI Taxonomy" id="1469603"/>
    <lineage>
        <taxon>Bacteria</taxon>
        <taxon>Pseudomonadati</taxon>
        <taxon>Bacteroidota</taxon>
        <taxon>Cytophagia</taxon>
        <taxon>Cytophagales</taxon>
        <taxon>Cytophagaceae</taxon>
        <taxon>Spirosoma</taxon>
    </lineage>
</organism>
<gene>
    <name evidence="2" type="ORF">CLV58_1238</name>
</gene>
<reference evidence="2 3" key="1">
    <citation type="submission" date="2018-03" db="EMBL/GenBank/DDBJ databases">
        <title>Genomic Encyclopedia of Archaeal and Bacterial Type Strains, Phase II (KMG-II): from individual species to whole genera.</title>
        <authorList>
            <person name="Goeker M."/>
        </authorList>
    </citation>
    <scope>NUCLEOTIDE SEQUENCE [LARGE SCALE GENOMIC DNA]</scope>
    <source>
        <strain evidence="2 3">DSM 28354</strain>
    </source>
</reference>
<sequence>MFDAIYIANYFINLGILNDAPLSPMKLQKVLYFANGMNLALTGKPLIRENVEAWQYGPVVESVYHKFKEWGSRPITKPQPSGDIEPDKMTLDLLSAVWNITKNIDPIKLSNWTHLKDSPWDQAFQNAGGKTNYNAPISNELMKRYFSETFLPKATATN</sequence>
<comment type="caution">
    <text evidence="2">The sequence shown here is derived from an EMBL/GenBank/DDBJ whole genome shotgun (WGS) entry which is preliminary data.</text>
</comment>
<dbReference type="OrthoDB" id="9799173at2"/>
<dbReference type="InterPro" id="IPR025272">
    <property type="entry name" value="SocA_Panacea"/>
</dbReference>
<protein>
    <submittedName>
        <fullName evidence="2">Putative phage-associated protein</fullName>
    </submittedName>
</protein>
<keyword evidence="3" id="KW-1185">Reference proteome</keyword>
<accession>A0A2T0SC92</accession>
<dbReference type="Proteomes" id="UP000238375">
    <property type="component" value="Unassembled WGS sequence"/>
</dbReference>
<dbReference type="RefSeq" id="WP_106139889.1">
    <property type="nucleotide sequence ID" value="NZ_PVTE01000023.1"/>
</dbReference>
<name>A0A2T0SC92_9BACT</name>
<evidence type="ECO:0000313" key="3">
    <source>
        <dbReference type="Proteomes" id="UP000238375"/>
    </source>
</evidence>
<dbReference type="EMBL" id="PVTE01000023">
    <property type="protein sequence ID" value="PRY31045.1"/>
    <property type="molecule type" value="Genomic_DNA"/>
</dbReference>